<evidence type="ECO:0000313" key="1">
    <source>
        <dbReference type="EMBL" id="ALI37837.1"/>
    </source>
</evidence>
<name>A0A654M3K6_9ARCH</name>
<dbReference type="Proteomes" id="UP000058925">
    <property type="component" value="Chromosome"/>
</dbReference>
<dbReference type="EMBL" id="CP012850">
    <property type="protein sequence ID" value="ALI37837.1"/>
    <property type="molecule type" value="Genomic_DNA"/>
</dbReference>
<keyword evidence="1" id="KW-0413">Isomerase</keyword>
<dbReference type="GeneID" id="60423458"/>
<dbReference type="EC" id="5.5.1.4" evidence="1"/>
<accession>A0A654M3K6</accession>
<reference evidence="2" key="1">
    <citation type="submission" date="2015-10" db="EMBL/GenBank/DDBJ databases">
        <title>Niche specialization of a soil ammonia-oxidizing archaeon, Candidatus Nitrosocosmicus oleophilus.</title>
        <authorList>
            <person name="Jung M.-Y."/>
            <person name="Rhee S.-K."/>
        </authorList>
    </citation>
    <scope>NUCLEOTIDE SEQUENCE [LARGE SCALE GENOMIC DNA]</scope>
    <source>
        <strain evidence="2">MY3</strain>
    </source>
</reference>
<protein>
    <submittedName>
        <fullName evidence="1">Inositol-3-phosphate synthase</fullName>
        <ecNumber evidence="1">5.5.1.4</ecNumber>
    </submittedName>
</protein>
<evidence type="ECO:0000313" key="2">
    <source>
        <dbReference type="Proteomes" id="UP000058925"/>
    </source>
</evidence>
<dbReference type="KEGG" id="taa:NMY3_03655"/>
<gene>
    <name evidence="1" type="primary">ino1_2</name>
    <name evidence="1" type="ORF">NMY3_03655</name>
</gene>
<proteinExistence type="predicted"/>
<dbReference type="GO" id="GO:0004512">
    <property type="term" value="F:inositol-3-phosphate synthase activity"/>
    <property type="evidence" value="ECO:0007669"/>
    <property type="project" value="UniProtKB-EC"/>
</dbReference>
<sequence length="83" mass="9626">MDGFDRRYSEKVKIFDLSQAIVVSILQNLTANTVINSPPVGSGEDSKFYAKKWLRSKVRRIDTISVFIAFQFKSQNRFICYEL</sequence>
<dbReference type="Gene3D" id="3.40.50.720">
    <property type="entry name" value="NAD(P)-binding Rossmann-like Domain"/>
    <property type="match status" value="1"/>
</dbReference>
<dbReference type="AlphaFoldDB" id="A0A654M3K6"/>
<keyword evidence="2" id="KW-1185">Reference proteome</keyword>
<dbReference type="RefSeq" id="WP_196816829.1">
    <property type="nucleotide sequence ID" value="NZ_CP012850.1"/>
</dbReference>
<organism evidence="1 2">
    <name type="scientific">Candidatus Nitrosocosmicus oleophilus</name>
    <dbReference type="NCBI Taxonomy" id="1353260"/>
    <lineage>
        <taxon>Archaea</taxon>
        <taxon>Nitrososphaerota</taxon>
        <taxon>Nitrososphaeria</taxon>
        <taxon>Nitrososphaerales</taxon>
        <taxon>Nitrososphaeraceae</taxon>
        <taxon>Candidatus Nitrosocosmicus</taxon>
    </lineage>
</organism>